<keyword evidence="3" id="KW-0479">Metal-binding</keyword>
<proteinExistence type="predicted"/>
<comment type="cofactor">
    <cofactor evidence="1">
        <name>Zn(2+)</name>
        <dbReference type="ChEBI" id="CHEBI:29105"/>
    </cofactor>
</comment>
<feature type="chain" id="PRO_5003143186" evidence="7">
    <location>
        <begin position="26"/>
        <end position="418"/>
    </location>
</feature>
<keyword evidence="4" id="KW-0378">Hydrolase</keyword>
<evidence type="ECO:0000256" key="1">
    <source>
        <dbReference type="ARBA" id="ARBA00001947"/>
    </source>
</evidence>
<keyword evidence="7" id="KW-0732">Signal</keyword>
<dbReference type="InterPro" id="IPR011055">
    <property type="entry name" value="Dup_hybrid_motif"/>
</dbReference>
<evidence type="ECO:0000256" key="7">
    <source>
        <dbReference type="SAM" id="SignalP"/>
    </source>
</evidence>
<feature type="domain" description="M23ase beta-sheet core" evidence="8">
    <location>
        <begin position="278"/>
        <end position="375"/>
    </location>
</feature>
<dbReference type="Pfam" id="PF01551">
    <property type="entry name" value="Peptidase_M23"/>
    <property type="match status" value="1"/>
</dbReference>
<dbReference type="InterPro" id="IPR050570">
    <property type="entry name" value="Cell_wall_metabolism_enzyme"/>
</dbReference>
<name>E0XW16_9PROT</name>
<evidence type="ECO:0000259" key="8">
    <source>
        <dbReference type="Pfam" id="PF01551"/>
    </source>
</evidence>
<dbReference type="Gene3D" id="3.10.450.350">
    <property type="match status" value="1"/>
</dbReference>
<dbReference type="InterPro" id="IPR016047">
    <property type="entry name" value="M23ase_b-sheet_dom"/>
</dbReference>
<dbReference type="EMBL" id="GU474895">
    <property type="protein sequence ID" value="ADI18607.1"/>
    <property type="molecule type" value="Genomic_DNA"/>
</dbReference>
<keyword evidence="5" id="KW-0862">Zinc</keyword>
<evidence type="ECO:0000256" key="3">
    <source>
        <dbReference type="ARBA" id="ARBA00022723"/>
    </source>
</evidence>
<dbReference type="GO" id="GO:0004222">
    <property type="term" value="F:metalloendopeptidase activity"/>
    <property type="evidence" value="ECO:0007669"/>
    <property type="project" value="TreeGrafter"/>
</dbReference>
<accession>E0XW16</accession>
<dbReference type="CDD" id="cd12797">
    <property type="entry name" value="M23_peptidase"/>
    <property type="match status" value="1"/>
</dbReference>
<evidence type="ECO:0000256" key="2">
    <source>
        <dbReference type="ARBA" id="ARBA00022670"/>
    </source>
</evidence>
<dbReference type="PANTHER" id="PTHR21666:SF288">
    <property type="entry name" value="CELL DIVISION PROTEIN YTFB"/>
    <property type="match status" value="1"/>
</dbReference>
<feature type="signal peptide" evidence="7">
    <location>
        <begin position="1"/>
        <end position="25"/>
    </location>
</feature>
<keyword evidence="2" id="KW-0645">Protease</keyword>
<dbReference type="AlphaFoldDB" id="E0XW16"/>
<reference evidence="9" key="1">
    <citation type="journal article" date="2011" name="Environ. Microbiol.">
        <title>Time-series analyses of Monterey Bay coastal microbial picoplankton using a 'genome proxy' microarray.</title>
        <authorList>
            <person name="Rich V.I."/>
            <person name="Pham V.D."/>
            <person name="Eppley J."/>
            <person name="Shi Y."/>
            <person name="DeLong E.F."/>
        </authorList>
    </citation>
    <scope>NUCLEOTIDE SEQUENCE</scope>
</reference>
<dbReference type="Gene3D" id="2.70.70.10">
    <property type="entry name" value="Glucose Permease (Domain IIA)"/>
    <property type="match status" value="1"/>
</dbReference>
<evidence type="ECO:0000256" key="6">
    <source>
        <dbReference type="ARBA" id="ARBA00023049"/>
    </source>
</evidence>
<dbReference type="GO" id="GO:0046872">
    <property type="term" value="F:metal ion binding"/>
    <property type="evidence" value="ECO:0007669"/>
    <property type="project" value="UniProtKB-KW"/>
</dbReference>
<keyword evidence="6" id="KW-0482">Metalloprotease</keyword>
<evidence type="ECO:0000256" key="4">
    <source>
        <dbReference type="ARBA" id="ARBA00022801"/>
    </source>
</evidence>
<sequence length="418" mass="44946">MLGVIAITIIAGALWAGLPSGPAKATETTAAAIAAPANSEPSPNPPVIRNLVVARGDTLMALMVKAGVPRGEAYAAITAVSKVYEPRDIKPGLRVTVTRRANEPGDPLLLWGLDIDVDVRQRVALRRDDAGGFRAVSLERALTARVVQAGGVIKSSLYLAGRRAEVPAAVLAKLIRIFSFDVDFQRDVQPDDSFEVTYERLHDEAGAAVAEGAILIAEMVLSGKRMRLYRHVTEDGETDYYDARGRSVRKALVVTPIDGARISSGFGRRRHPILGYTKMHRGTDFAAPRGTPVYGAGRGVIERAGRNGAFGHYIRIRHNGTYKTAYAHLKGYARGVKRGKRVKQGQVIGYVGSSGRSTGPHLHYEILRNGKQINPKRLNLPSGRILKGADLARFQAARGALEERAAGLPGAQRTAGAD</sequence>
<dbReference type="SUPFAM" id="SSF51261">
    <property type="entry name" value="Duplicated hybrid motif"/>
    <property type="match status" value="1"/>
</dbReference>
<evidence type="ECO:0000256" key="5">
    <source>
        <dbReference type="ARBA" id="ARBA00022833"/>
    </source>
</evidence>
<organism evidence="9">
    <name type="scientific">uncultured Rhodospirillales bacterium HF4000_24M03</name>
    <dbReference type="NCBI Taxonomy" id="710788"/>
    <lineage>
        <taxon>Bacteria</taxon>
        <taxon>Pseudomonadati</taxon>
        <taxon>Pseudomonadota</taxon>
        <taxon>Alphaproteobacteria</taxon>
        <taxon>Rhodospirillales</taxon>
        <taxon>environmental samples</taxon>
    </lineage>
</organism>
<evidence type="ECO:0000313" key="9">
    <source>
        <dbReference type="EMBL" id="ADI18607.1"/>
    </source>
</evidence>
<dbReference type="MEROPS" id="M23.009"/>
<protein>
    <submittedName>
        <fullName evidence="9">Membrane proteins related to metalloendopeptidases</fullName>
    </submittedName>
</protein>
<dbReference type="GO" id="GO:0006508">
    <property type="term" value="P:proteolysis"/>
    <property type="evidence" value="ECO:0007669"/>
    <property type="project" value="UniProtKB-KW"/>
</dbReference>
<dbReference type="PANTHER" id="PTHR21666">
    <property type="entry name" value="PEPTIDASE-RELATED"/>
    <property type="match status" value="1"/>
</dbReference>